<evidence type="ECO:0000313" key="1">
    <source>
        <dbReference type="EMBL" id="EIJ69216.1"/>
    </source>
</evidence>
<keyword evidence="2" id="KW-1185">Reference proteome</keyword>
<dbReference type="Proteomes" id="UP000003016">
    <property type="component" value="Unassembled WGS sequence"/>
</dbReference>
<sequence>MGFPHHFEFTSGQNPQNFCKIQPLLINHAPLLMRLQRIV</sequence>
<name>A0ABN0EZ72_HAEPH</name>
<protein>
    <submittedName>
        <fullName evidence="1">Uncharacterized protein</fullName>
    </submittedName>
</protein>
<gene>
    <name evidence="1" type="ORF">HMPREF1050_0982</name>
</gene>
<comment type="caution">
    <text evidence="1">The sequence shown here is derived from an EMBL/GenBank/DDBJ whole genome shotgun (WGS) entry which is preliminary data.</text>
</comment>
<organism evidence="1 2">
    <name type="scientific">Haemophilus parahaemolyticus HK385</name>
    <dbReference type="NCBI Taxonomy" id="1095744"/>
    <lineage>
        <taxon>Bacteria</taxon>
        <taxon>Pseudomonadati</taxon>
        <taxon>Pseudomonadota</taxon>
        <taxon>Gammaproteobacteria</taxon>
        <taxon>Pasteurellales</taxon>
        <taxon>Pasteurellaceae</taxon>
        <taxon>Haemophilus</taxon>
    </lineage>
</organism>
<evidence type="ECO:0000313" key="2">
    <source>
        <dbReference type="Proteomes" id="UP000003016"/>
    </source>
</evidence>
<proteinExistence type="predicted"/>
<reference evidence="1 2" key="1">
    <citation type="submission" date="2012-02" db="EMBL/GenBank/DDBJ databases">
        <authorList>
            <person name="Harkins D.M."/>
            <person name="Madupu R."/>
            <person name="Durkin A.S."/>
            <person name="Torralba M."/>
            <person name="Methe B."/>
            <person name="Sutton G.G."/>
            <person name="Nelson K.E."/>
        </authorList>
    </citation>
    <scope>NUCLEOTIDE SEQUENCE [LARGE SCALE GENOMIC DNA]</scope>
    <source>
        <strain evidence="1 2">HK385</strain>
    </source>
</reference>
<accession>A0ABN0EZ72</accession>
<dbReference type="EMBL" id="AJSW01000043">
    <property type="protein sequence ID" value="EIJ69216.1"/>
    <property type="molecule type" value="Genomic_DNA"/>
</dbReference>